<name>A0AAV3Q323_LITER</name>
<protein>
    <submittedName>
        <fullName evidence="2">Uncharacterized protein</fullName>
    </submittedName>
</protein>
<evidence type="ECO:0000313" key="2">
    <source>
        <dbReference type="EMBL" id="GAA0157636.1"/>
    </source>
</evidence>
<evidence type="ECO:0000313" key="3">
    <source>
        <dbReference type="Proteomes" id="UP001454036"/>
    </source>
</evidence>
<feature type="compositionally biased region" description="Basic and acidic residues" evidence="1">
    <location>
        <begin position="46"/>
        <end position="60"/>
    </location>
</feature>
<gene>
    <name evidence="2" type="ORF">LIER_14864</name>
</gene>
<keyword evidence="3" id="KW-1185">Reference proteome</keyword>
<reference evidence="2 3" key="1">
    <citation type="submission" date="2024-01" db="EMBL/GenBank/DDBJ databases">
        <title>The complete chloroplast genome sequence of Lithospermum erythrorhizon: insights into the phylogenetic relationship among Boraginaceae species and the maternal lineages of purple gromwells.</title>
        <authorList>
            <person name="Okada T."/>
            <person name="Watanabe K."/>
        </authorList>
    </citation>
    <scope>NUCLEOTIDE SEQUENCE [LARGE SCALE GENOMIC DNA]</scope>
</reference>
<dbReference type="AlphaFoldDB" id="A0AAV3Q323"/>
<sequence>MEHGHATNECRILKLEIEKLMKRGYLKKFVDRADQQDVPRQNRRSPQRDNHPRFKIEPPEAPHKLGALIQSTRFPETLERSIPTERCILSLKQQQGKRRS</sequence>
<comment type="caution">
    <text evidence="2">The sequence shown here is derived from an EMBL/GenBank/DDBJ whole genome shotgun (WGS) entry which is preliminary data.</text>
</comment>
<dbReference type="EMBL" id="BAABME010003150">
    <property type="protein sequence ID" value="GAA0157636.1"/>
    <property type="molecule type" value="Genomic_DNA"/>
</dbReference>
<accession>A0AAV3Q323</accession>
<organism evidence="2 3">
    <name type="scientific">Lithospermum erythrorhizon</name>
    <name type="common">Purple gromwell</name>
    <name type="synonym">Lithospermum officinale var. erythrorhizon</name>
    <dbReference type="NCBI Taxonomy" id="34254"/>
    <lineage>
        <taxon>Eukaryota</taxon>
        <taxon>Viridiplantae</taxon>
        <taxon>Streptophyta</taxon>
        <taxon>Embryophyta</taxon>
        <taxon>Tracheophyta</taxon>
        <taxon>Spermatophyta</taxon>
        <taxon>Magnoliopsida</taxon>
        <taxon>eudicotyledons</taxon>
        <taxon>Gunneridae</taxon>
        <taxon>Pentapetalae</taxon>
        <taxon>asterids</taxon>
        <taxon>lamiids</taxon>
        <taxon>Boraginales</taxon>
        <taxon>Boraginaceae</taxon>
        <taxon>Boraginoideae</taxon>
        <taxon>Lithospermeae</taxon>
        <taxon>Lithospermum</taxon>
    </lineage>
</organism>
<feature type="region of interest" description="Disordered" evidence="1">
    <location>
        <begin position="32"/>
        <end position="60"/>
    </location>
</feature>
<dbReference type="Proteomes" id="UP001454036">
    <property type="component" value="Unassembled WGS sequence"/>
</dbReference>
<proteinExistence type="predicted"/>
<evidence type="ECO:0000256" key="1">
    <source>
        <dbReference type="SAM" id="MobiDB-lite"/>
    </source>
</evidence>